<feature type="region of interest" description="Disordered" evidence="1">
    <location>
        <begin position="53"/>
        <end position="79"/>
    </location>
</feature>
<feature type="compositionally biased region" description="Polar residues" evidence="1">
    <location>
        <begin position="53"/>
        <end position="65"/>
    </location>
</feature>
<name>A0A1G2B4C5_9BACT</name>
<evidence type="ECO:0000313" key="3">
    <source>
        <dbReference type="Proteomes" id="UP000179164"/>
    </source>
</evidence>
<accession>A0A1G2B4C5</accession>
<organism evidence="2 3">
    <name type="scientific">Candidatus Kerfeldbacteria bacterium RIFCSPLOWO2_01_FULL_48_11</name>
    <dbReference type="NCBI Taxonomy" id="1798543"/>
    <lineage>
        <taxon>Bacteria</taxon>
        <taxon>Candidatus Kerfeldiibacteriota</taxon>
    </lineage>
</organism>
<sequence length="188" mass="20387">MALSRISSFFLFFVVAVGTVALTVFLSSNGSSNSNAQVSLLSNEGSVAGVSVNTTDGQVLGSSDENPFPPSSERVETVPEKQISAPTFKQYFTVAYLGRFIGIPEPPPSVEFSKEDNIVLVVRIPEGLKTNDTLTMRIMKDNQLVSESPPIEILSGEIGIKNPGKRGRYVVELRVRDQSIFSLPFSIT</sequence>
<gene>
    <name evidence="2" type="ORF">A2898_02235</name>
</gene>
<dbReference type="AlphaFoldDB" id="A0A1G2B4C5"/>
<dbReference type="Proteomes" id="UP000179164">
    <property type="component" value="Unassembled WGS sequence"/>
</dbReference>
<reference evidence="2 3" key="1">
    <citation type="journal article" date="2016" name="Nat. Commun.">
        <title>Thousands of microbial genomes shed light on interconnected biogeochemical processes in an aquifer system.</title>
        <authorList>
            <person name="Anantharaman K."/>
            <person name="Brown C.T."/>
            <person name="Hug L.A."/>
            <person name="Sharon I."/>
            <person name="Castelle C.J."/>
            <person name="Probst A.J."/>
            <person name="Thomas B.C."/>
            <person name="Singh A."/>
            <person name="Wilkins M.J."/>
            <person name="Karaoz U."/>
            <person name="Brodie E.L."/>
            <person name="Williams K.H."/>
            <person name="Hubbard S.S."/>
            <person name="Banfield J.F."/>
        </authorList>
    </citation>
    <scope>NUCLEOTIDE SEQUENCE [LARGE SCALE GENOMIC DNA]</scope>
</reference>
<protein>
    <submittedName>
        <fullName evidence="2">Uncharacterized protein</fullName>
    </submittedName>
</protein>
<dbReference type="EMBL" id="MHKE01000015">
    <property type="protein sequence ID" value="OGY83077.1"/>
    <property type="molecule type" value="Genomic_DNA"/>
</dbReference>
<comment type="caution">
    <text evidence="2">The sequence shown here is derived from an EMBL/GenBank/DDBJ whole genome shotgun (WGS) entry which is preliminary data.</text>
</comment>
<evidence type="ECO:0000256" key="1">
    <source>
        <dbReference type="SAM" id="MobiDB-lite"/>
    </source>
</evidence>
<dbReference type="STRING" id="1798543.A2898_02235"/>
<evidence type="ECO:0000313" key="2">
    <source>
        <dbReference type="EMBL" id="OGY83077.1"/>
    </source>
</evidence>
<proteinExistence type="predicted"/>